<dbReference type="EMBL" id="BOMF01000105">
    <property type="protein sequence ID" value="GID48437.1"/>
    <property type="molecule type" value="Genomic_DNA"/>
</dbReference>
<evidence type="ECO:0008006" key="3">
    <source>
        <dbReference type="Google" id="ProtNLM"/>
    </source>
</evidence>
<evidence type="ECO:0000313" key="2">
    <source>
        <dbReference type="EMBL" id="GID48437.1"/>
    </source>
</evidence>
<comment type="caution">
    <text evidence="2">The sequence shown here is derived from an EMBL/GenBank/DDBJ whole genome shotgun (WGS) entry which is preliminary data.</text>
</comment>
<sequence length="263" mass="27613">MRTKSLTMLTTALATAAVLTPNAAVAAPRKPVKMRFAASATATLRGSTVNLTGRAHYKATGNKARVDIYFAQTGAGYRLLTSTTANAHGDFRKSVTATTTGTYKAVYRGNTKRKRATAADTLTVYINQTVTRTLFSHTEDDADCYAAKPNACTFSGPAITIANTPITVTGTVACDRPKPSMGVRFTDSPDSPKPPHIPGNTLAGPGWVVAYYHGLGTVTMPTPPSATGAFHVNVTSGAYAGGETTSCDWSVTAKQDVTERVTV</sequence>
<feature type="chain" id="PRO_5046853028" description="Ig-like domain (Group 3)" evidence="1">
    <location>
        <begin position="27"/>
        <end position="263"/>
    </location>
</feature>
<evidence type="ECO:0000256" key="1">
    <source>
        <dbReference type="SAM" id="SignalP"/>
    </source>
</evidence>
<name>A0ABQ3WQG6_9ACTN</name>
<keyword evidence="1" id="KW-0732">Signal</keyword>
<reference evidence="2" key="1">
    <citation type="submission" date="2021-01" db="EMBL/GenBank/DDBJ databases">
        <title>Whole genome shotgun sequence of Actinoplanes capillaceus NBRC 16408.</title>
        <authorList>
            <person name="Komaki H."/>
            <person name="Tamura T."/>
        </authorList>
    </citation>
    <scope>NUCLEOTIDE SEQUENCE [LARGE SCALE GENOMIC DNA]</scope>
    <source>
        <strain evidence="2">NBRC 16408</strain>
    </source>
</reference>
<proteinExistence type="predicted"/>
<feature type="signal peptide" evidence="1">
    <location>
        <begin position="1"/>
        <end position="26"/>
    </location>
</feature>
<protein>
    <recommendedName>
        <fullName evidence="3">Ig-like domain (Group 3)</fullName>
    </recommendedName>
</protein>
<organism evidence="2">
    <name type="scientific">Actinoplanes campanulatus</name>
    <dbReference type="NCBI Taxonomy" id="113559"/>
    <lineage>
        <taxon>Bacteria</taxon>
        <taxon>Bacillati</taxon>
        <taxon>Actinomycetota</taxon>
        <taxon>Actinomycetes</taxon>
        <taxon>Micromonosporales</taxon>
        <taxon>Micromonosporaceae</taxon>
        <taxon>Actinoplanes</taxon>
    </lineage>
</organism>
<accession>A0ABQ3WQG6</accession>
<gene>
    <name evidence="2" type="ORF">Aca07nite_57120</name>
</gene>
<dbReference type="RefSeq" id="WP_204298626.1">
    <property type="nucleotide sequence ID" value="NZ_BAAAGQ010000016.1"/>
</dbReference>